<dbReference type="Pfam" id="PF04932">
    <property type="entry name" value="Wzy_C"/>
    <property type="match status" value="1"/>
</dbReference>
<proteinExistence type="predicted"/>
<feature type="transmembrane region" description="Helical" evidence="5">
    <location>
        <begin position="42"/>
        <end position="62"/>
    </location>
</feature>
<evidence type="ECO:0000256" key="4">
    <source>
        <dbReference type="ARBA" id="ARBA00023136"/>
    </source>
</evidence>
<feature type="transmembrane region" description="Helical" evidence="5">
    <location>
        <begin position="276"/>
        <end position="295"/>
    </location>
</feature>
<organism evidence="7 8">
    <name type="scientific">Vulcanimicrobium alpinum</name>
    <dbReference type="NCBI Taxonomy" id="3016050"/>
    <lineage>
        <taxon>Bacteria</taxon>
        <taxon>Bacillati</taxon>
        <taxon>Vulcanimicrobiota</taxon>
        <taxon>Vulcanimicrobiia</taxon>
        <taxon>Vulcanimicrobiales</taxon>
        <taxon>Vulcanimicrobiaceae</taxon>
        <taxon>Vulcanimicrobium</taxon>
    </lineage>
</organism>
<dbReference type="EMBL" id="AP025523">
    <property type="protein sequence ID" value="BDE06299.1"/>
    <property type="molecule type" value="Genomic_DNA"/>
</dbReference>
<dbReference type="InterPro" id="IPR051533">
    <property type="entry name" value="WaaL-like"/>
</dbReference>
<dbReference type="KEGG" id="vab:WPS_15750"/>
<dbReference type="AlphaFoldDB" id="A0AAN2C9H3"/>
<keyword evidence="8" id="KW-1185">Reference proteome</keyword>
<reference evidence="7 8" key="1">
    <citation type="journal article" date="2022" name="ISME Commun">
        <title>Vulcanimicrobium alpinus gen. nov. sp. nov., the first cultivated representative of the candidate phylum 'Eremiobacterota', is a metabolically versatile aerobic anoxygenic phototroph.</title>
        <authorList>
            <person name="Yabe S."/>
            <person name="Muto K."/>
            <person name="Abe K."/>
            <person name="Yokota A."/>
            <person name="Staudigel H."/>
            <person name="Tebo B.M."/>
        </authorList>
    </citation>
    <scope>NUCLEOTIDE SEQUENCE [LARGE SCALE GENOMIC DNA]</scope>
    <source>
        <strain evidence="7 8">WC8-2</strain>
    </source>
</reference>
<evidence type="ECO:0000313" key="8">
    <source>
        <dbReference type="Proteomes" id="UP001317532"/>
    </source>
</evidence>
<evidence type="ECO:0000256" key="2">
    <source>
        <dbReference type="ARBA" id="ARBA00022692"/>
    </source>
</evidence>
<protein>
    <recommendedName>
        <fullName evidence="6">O-antigen ligase-related domain-containing protein</fullName>
    </recommendedName>
</protein>
<evidence type="ECO:0000259" key="6">
    <source>
        <dbReference type="Pfam" id="PF04932"/>
    </source>
</evidence>
<dbReference type="PANTHER" id="PTHR37422:SF23">
    <property type="entry name" value="TEICHURONIC ACID BIOSYNTHESIS PROTEIN TUAE"/>
    <property type="match status" value="1"/>
</dbReference>
<sequence>MRTAVGRPRQYGRMVAVAYFLAGALAAAMIAGAPMIPFSGSTFGIEAAVALALAPVAIALAIERPLIFPYALWAALVPFDNLLVLPGIGKIAKPLGAAAALAAIISMLVRRRGLIPSAAVGGWLLLTAFAIASLWWTEDTALGTLMLQMLGGLLAVGAIIAMVPADETDLIALFCGVVGGGTAASIFAIMVHSATGQWIYINSIDHNHFGAALILPALAATAAAISLREPVRVTLCALAAVICVAGIGITESRGALISFGFGVAYLIVRSPHRKQLIGAVLAGVAMLALIPGVFARFNDPTTSDASGRYQIWHIGFAAFKHRWLAGHGFGSFLAAYQASFLEYSQSVATAQRIQQSHNILVQFGVELGLVGLALLLLAWWWQFRTLRRIGLHEGGWTDARFAIEANTIALFVAAMSLDFVTFKYTWLSMSAAWIVHAAYRSRTVRAAEARLDEPAPHPYALGFSRFSLRNRRRGFASTATNSRPLYPGARIP</sequence>
<keyword evidence="4 5" id="KW-0472">Membrane</keyword>
<evidence type="ECO:0000256" key="1">
    <source>
        <dbReference type="ARBA" id="ARBA00004141"/>
    </source>
</evidence>
<dbReference type="PANTHER" id="PTHR37422">
    <property type="entry name" value="TEICHURONIC ACID BIOSYNTHESIS PROTEIN TUAE"/>
    <property type="match status" value="1"/>
</dbReference>
<feature type="transmembrane region" description="Helical" evidence="5">
    <location>
        <begin position="142"/>
        <end position="163"/>
    </location>
</feature>
<feature type="transmembrane region" description="Helical" evidence="5">
    <location>
        <begin position="209"/>
        <end position="227"/>
    </location>
</feature>
<keyword evidence="3 5" id="KW-1133">Transmembrane helix</keyword>
<accession>A0AAN2C9H3</accession>
<comment type="subcellular location">
    <subcellularLocation>
        <location evidence="1">Membrane</location>
        <topology evidence="1">Multi-pass membrane protein</topology>
    </subcellularLocation>
</comment>
<keyword evidence="2 5" id="KW-0812">Transmembrane</keyword>
<dbReference type="GO" id="GO:0016020">
    <property type="term" value="C:membrane"/>
    <property type="evidence" value="ECO:0007669"/>
    <property type="project" value="UniProtKB-SubCell"/>
</dbReference>
<evidence type="ECO:0000256" key="5">
    <source>
        <dbReference type="SAM" id="Phobius"/>
    </source>
</evidence>
<feature type="transmembrane region" description="Helical" evidence="5">
    <location>
        <begin position="12"/>
        <end position="36"/>
    </location>
</feature>
<dbReference type="RefSeq" id="WP_317997266.1">
    <property type="nucleotide sequence ID" value="NZ_AP025523.1"/>
</dbReference>
<feature type="domain" description="O-antigen ligase-related" evidence="6">
    <location>
        <begin position="238"/>
        <end position="376"/>
    </location>
</feature>
<feature type="transmembrane region" description="Helical" evidence="5">
    <location>
        <begin position="114"/>
        <end position="136"/>
    </location>
</feature>
<feature type="transmembrane region" description="Helical" evidence="5">
    <location>
        <begin position="234"/>
        <end position="256"/>
    </location>
</feature>
<feature type="transmembrane region" description="Helical" evidence="5">
    <location>
        <begin position="170"/>
        <end position="189"/>
    </location>
</feature>
<dbReference type="InterPro" id="IPR007016">
    <property type="entry name" value="O-antigen_ligase-rel_domated"/>
</dbReference>
<feature type="transmembrane region" description="Helical" evidence="5">
    <location>
        <begin position="359"/>
        <end position="381"/>
    </location>
</feature>
<evidence type="ECO:0000313" key="7">
    <source>
        <dbReference type="EMBL" id="BDE06299.1"/>
    </source>
</evidence>
<gene>
    <name evidence="7" type="ORF">WPS_15750</name>
</gene>
<dbReference type="Proteomes" id="UP001317532">
    <property type="component" value="Chromosome"/>
</dbReference>
<name>A0AAN2C9H3_UNVUL</name>
<evidence type="ECO:0000256" key="3">
    <source>
        <dbReference type="ARBA" id="ARBA00022989"/>
    </source>
</evidence>